<evidence type="ECO:0000313" key="5">
    <source>
        <dbReference type="Proteomes" id="UP000285744"/>
    </source>
</evidence>
<evidence type="ECO:0000313" key="4">
    <source>
        <dbReference type="EMBL" id="WUP52629.1"/>
    </source>
</evidence>
<dbReference type="RefSeq" id="WP_120328842.1">
    <property type="nucleotide sequence ID" value="NZ_CP108084.1"/>
</dbReference>
<evidence type="ECO:0000259" key="2">
    <source>
        <dbReference type="Pfam" id="PF01370"/>
    </source>
</evidence>
<dbReference type="PANTHER" id="PTHR43000">
    <property type="entry name" value="DTDP-D-GLUCOSE 4,6-DEHYDRATASE-RELATED"/>
    <property type="match status" value="1"/>
</dbReference>
<dbReference type="AlphaFoldDB" id="A0A420F1U8"/>
<dbReference type="EMBL" id="RAQQ01000008">
    <property type="protein sequence ID" value="RKF26976.1"/>
    <property type="molecule type" value="Genomic_DNA"/>
</dbReference>
<dbReference type="InterPro" id="IPR020904">
    <property type="entry name" value="Sc_DH/Rdtase_CS"/>
</dbReference>
<organism evidence="3 5">
    <name type="scientific">Micromonospora globbae</name>
    <dbReference type="NCBI Taxonomy" id="1894969"/>
    <lineage>
        <taxon>Bacteria</taxon>
        <taxon>Bacillati</taxon>
        <taxon>Actinomycetota</taxon>
        <taxon>Actinomycetes</taxon>
        <taxon>Micromonosporales</taxon>
        <taxon>Micromonosporaceae</taxon>
        <taxon>Micromonospora</taxon>
    </lineage>
</organism>
<dbReference type="OrthoDB" id="9801785at2"/>
<name>A0A420F1U8_9ACTN</name>
<evidence type="ECO:0000313" key="3">
    <source>
        <dbReference type="EMBL" id="RKF26976.1"/>
    </source>
</evidence>
<gene>
    <name evidence="3" type="ORF">D7I43_13625</name>
    <name evidence="4" type="ORF">OG994_14435</name>
</gene>
<reference evidence="3 5" key="1">
    <citation type="journal article" date="2018" name="Int. J. Syst. Evol. Microbiol.">
        <title>Micromonospora globbae sp. nov., an endophytic actinomycete isolated from roots of Globba winitii C. H. Wright.</title>
        <authorList>
            <person name="Kuncharoen N."/>
            <person name="Pittayakhajonwut P."/>
            <person name="Tanasupawat S."/>
        </authorList>
    </citation>
    <scope>NUCLEOTIDE SEQUENCE [LARGE SCALE GENOMIC DNA]</scope>
    <source>
        <strain evidence="3 5">WPS1-2</strain>
    </source>
</reference>
<protein>
    <submittedName>
        <fullName evidence="3">NAD-dependent epimerase/dehydratase family protein</fullName>
    </submittedName>
</protein>
<dbReference type="Gene3D" id="3.40.50.720">
    <property type="entry name" value="NAD(P)-binding Rossmann-like Domain"/>
    <property type="match status" value="1"/>
</dbReference>
<accession>A0A420F1U8</accession>
<evidence type="ECO:0000313" key="6">
    <source>
        <dbReference type="Proteomes" id="UP001432190"/>
    </source>
</evidence>
<evidence type="ECO:0000256" key="1">
    <source>
        <dbReference type="ARBA" id="ARBA00007637"/>
    </source>
</evidence>
<dbReference type="InterPro" id="IPR001509">
    <property type="entry name" value="Epimerase_deHydtase"/>
</dbReference>
<proteinExistence type="inferred from homology"/>
<dbReference type="Proteomes" id="UP000285744">
    <property type="component" value="Unassembled WGS sequence"/>
</dbReference>
<dbReference type="Proteomes" id="UP001432190">
    <property type="component" value="Chromosome"/>
</dbReference>
<dbReference type="Gene3D" id="3.90.25.10">
    <property type="entry name" value="UDP-galactose 4-epimerase, domain 1"/>
    <property type="match status" value="1"/>
</dbReference>
<dbReference type="SUPFAM" id="SSF51735">
    <property type="entry name" value="NAD(P)-binding Rossmann-fold domains"/>
    <property type="match status" value="1"/>
</dbReference>
<sequence length="314" mass="33525">MKIVVTGGAGFIGSNLVRAFRGVPGIDEIVILDDLSTGSEENLRDLDARFVHGSILDPAMLDDAFSDAASVVHLAAVPSVPRSLRDPLRSHHANATGTLMVLEAARRHRVGQVILASSSSVYGRNPTLPKREDLRPVPLSPYAVSKLATEAYAIAYASCFDLAVLPFRFFNVFGPGQSAGHAYAAVVPSFVSAALDGRPLTIDGDGEQTRDFTFVGDVAAVIVDAVLRQVSSVDPVNLAFGSRTSVRRLVGELEDVLGRRLDVVHRPPRAGDVRDSQADNGALRALFPGVTRHTLRQGLEATVAWMSTRVPAGR</sequence>
<dbReference type="PROSITE" id="PS00061">
    <property type="entry name" value="ADH_SHORT"/>
    <property type="match status" value="1"/>
</dbReference>
<reference evidence="4" key="2">
    <citation type="submission" date="2022-10" db="EMBL/GenBank/DDBJ databases">
        <title>The complete genomes of actinobacterial strains from the NBC collection.</title>
        <authorList>
            <person name="Joergensen T.S."/>
            <person name="Alvarez Arevalo M."/>
            <person name="Sterndorff E.B."/>
            <person name="Faurdal D."/>
            <person name="Vuksanovic O."/>
            <person name="Mourched A.-S."/>
            <person name="Charusanti P."/>
            <person name="Shaw S."/>
            <person name="Blin K."/>
            <person name="Weber T."/>
        </authorList>
    </citation>
    <scope>NUCLEOTIDE SEQUENCE</scope>
    <source>
        <strain evidence="4">NBC_00256</strain>
    </source>
</reference>
<feature type="domain" description="NAD-dependent epimerase/dehydratase" evidence="2">
    <location>
        <begin position="3"/>
        <end position="228"/>
    </location>
</feature>
<dbReference type="EMBL" id="CP108084">
    <property type="protein sequence ID" value="WUP52629.1"/>
    <property type="molecule type" value="Genomic_DNA"/>
</dbReference>
<dbReference type="InterPro" id="IPR036291">
    <property type="entry name" value="NAD(P)-bd_dom_sf"/>
</dbReference>
<keyword evidence="6" id="KW-1185">Reference proteome</keyword>
<comment type="similarity">
    <text evidence="1">Belongs to the NAD(P)-dependent epimerase/dehydratase family.</text>
</comment>
<dbReference type="Pfam" id="PF01370">
    <property type="entry name" value="Epimerase"/>
    <property type="match status" value="1"/>
</dbReference>